<reference evidence="10" key="1">
    <citation type="submission" date="2017-04" db="EMBL/GenBank/DDBJ databases">
        <authorList>
            <person name="Varghese N."/>
            <person name="Submissions S."/>
        </authorList>
    </citation>
    <scope>NUCLEOTIDE SEQUENCE [LARGE SCALE GENOMIC DNA]</scope>
    <source>
        <strain evidence="10">DSM 44073</strain>
    </source>
</reference>
<dbReference type="PANTHER" id="PTHR43163:SF6">
    <property type="entry name" value="DIPEPTIDE TRANSPORT SYSTEM PERMEASE PROTEIN DPPB-RELATED"/>
    <property type="match status" value="1"/>
</dbReference>
<dbReference type="InterPro" id="IPR035906">
    <property type="entry name" value="MetI-like_sf"/>
</dbReference>
<evidence type="ECO:0000256" key="3">
    <source>
        <dbReference type="ARBA" id="ARBA00022475"/>
    </source>
</evidence>
<keyword evidence="10" id="KW-1185">Reference proteome</keyword>
<comment type="subcellular location">
    <subcellularLocation>
        <location evidence="1 7">Cell membrane</location>
        <topology evidence="1 7">Multi-pass membrane protein</topology>
    </subcellularLocation>
</comment>
<name>A0A1W2DFF2_9PSEU</name>
<dbReference type="RefSeq" id="WP_030477373.1">
    <property type="nucleotide sequence ID" value="NZ_FWYC01000007.1"/>
</dbReference>
<dbReference type="Gene3D" id="1.10.3720.10">
    <property type="entry name" value="MetI-like"/>
    <property type="match status" value="1"/>
</dbReference>
<evidence type="ECO:0000256" key="5">
    <source>
        <dbReference type="ARBA" id="ARBA00022989"/>
    </source>
</evidence>
<protein>
    <submittedName>
        <fullName evidence="9">Peptide/nickel transport system permease protein</fullName>
    </submittedName>
</protein>
<keyword evidence="4 7" id="KW-0812">Transmembrane</keyword>
<feature type="transmembrane region" description="Helical" evidence="7">
    <location>
        <begin position="134"/>
        <end position="157"/>
    </location>
</feature>
<comment type="similarity">
    <text evidence="7">Belongs to the binding-protein-dependent transport system permease family.</text>
</comment>
<feature type="transmembrane region" description="Helical" evidence="7">
    <location>
        <begin position="177"/>
        <end position="198"/>
    </location>
</feature>
<dbReference type="eggNOG" id="COG0601">
    <property type="taxonomic scope" value="Bacteria"/>
</dbReference>
<gene>
    <name evidence="9" type="ORF">SAMN05660733_02974</name>
</gene>
<keyword evidence="5 7" id="KW-1133">Transmembrane helix</keyword>
<dbReference type="InterPro" id="IPR045621">
    <property type="entry name" value="BPD_transp_1_N"/>
</dbReference>
<dbReference type="OrthoDB" id="9778910at2"/>
<proteinExistence type="inferred from homology"/>
<dbReference type="PROSITE" id="PS50928">
    <property type="entry name" value="ABC_TM1"/>
    <property type="match status" value="1"/>
</dbReference>
<organism evidence="9 10">
    <name type="scientific">Lentzea albidocapillata</name>
    <dbReference type="NCBI Taxonomy" id="40571"/>
    <lineage>
        <taxon>Bacteria</taxon>
        <taxon>Bacillati</taxon>
        <taxon>Actinomycetota</taxon>
        <taxon>Actinomycetes</taxon>
        <taxon>Pseudonocardiales</taxon>
        <taxon>Pseudonocardiaceae</taxon>
        <taxon>Lentzea</taxon>
    </lineage>
</organism>
<dbReference type="GO" id="GO:0005886">
    <property type="term" value="C:plasma membrane"/>
    <property type="evidence" value="ECO:0007669"/>
    <property type="project" value="UniProtKB-SubCell"/>
</dbReference>
<evidence type="ECO:0000256" key="7">
    <source>
        <dbReference type="RuleBase" id="RU363032"/>
    </source>
</evidence>
<feature type="transmembrane region" description="Helical" evidence="7">
    <location>
        <begin position="99"/>
        <end position="122"/>
    </location>
</feature>
<dbReference type="STRING" id="40571.SAMN05660733_02974"/>
<feature type="transmembrane region" description="Helical" evidence="7">
    <location>
        <begin position="239"/>
        <end position="261"/>
    </location>
</feature>
<accession>A0A1W2DFF2</accession>
<evidence type="ECO:0000313" key="9">
    <source>
        <dbReference type="EMBL" id="SMC96241.1"/>
    </source>
</evidence>
<evidence type="ECO:0000256" key="6">
    <source>
        <dbReference type="ARBA" id="ARBA00023136"/>
    </source>
</evidence>
<evidence type="ECO:0000259" key="8">
    <source>
        <dbReference type="PROSITE" id="PS50928"/>
    </source>
</evidence>
<sequence length="313" mass="33612">MLRYAGRRLLAAIPLLLVVPLLVFLLIDLAPGDQAVVLAGEEPTPERIAAIREQLGLDQSVVERYLRWVAGAVQGDLGRSFMSDQSVTDLLVRRMSTTMSLVLVAMVMAVLIGVVLAVASAMRPGGFLDRAANWLASIAIAIPAFWFALVLASLFAVTYQLFPAFGYQPLSAGFGPWLSHLFLPGLALGLLPAAEVTLQLRSALGQVLKSDFILNAEAKGMSRATVVLKHGLKNAAIPVITVFGFRVSEVLAGTVTIELIFNMPGLGRLAVDSVQSRDIPVLLGFVLFSTVVVVLVNLLVDVSYGYFNPKVRT</sequence>
<dbReference type="GO" id="GO:0055085">
    <property type="term" value="P:transmembrane transport"/>
    <property type="evidence" value="ECO:0007669"/>
    <property type="project" value="InterPro"/>
</dbReference>
<feature type="transmembrane region" description="Helical" evidence="7">
    <location>
        <begin position="281"/>
        <end position="307"/>
    </location>
</feature>
<dbReference type="AlphaFoldDB" id="A0A1W2DFF2"/>
<evidence type="ECO:0000256" key="4">
    <source>
        <dbReference type="ARBA" id="ARBA00022692"/>
    </source>
</evidence>
<dbReference type="EMBL" id="FWYC01000007">
    <property type="protein sequence ID" value="SMC96241.1"/>
    <property type="molecule type" value="Genomic_DNA"/>
</dbReference>
<dbReference type="Pfam" id="PF19300">
    <property type="entry name" value="BPD_transp_1_N"/>
    <property type="match status" value="1"/>
</dbReference>
<feature type="domain" description="ABC transmembrane type-1" evidence="8">
    <location>
        <begin position="95"/>
        <end position="304"/>
    </location>
</feature>
<dbReference type="Proteomes" id="UP000192840">
    <property type="component" value="Unassembled WGS sequence"/>
</dbReference>
<dbReference type="SUPFAM" id="SSF161098">
    <property type="entry name" value="MetI-like"/>
    <property type="match status" value="1"/>
</dbReference>
<keyword evidence="2 7" id="KW-0813">Transport</keyword>
<keyword evidence="3" id="KW-1003">Cell membrane</keyword>
<evidence type="ECO:0000313" key="10">
    <source>
        <dbReference type="Proteomes" id="UP000192840"/>
    </source>
</evidence>
<evidence type="ECO:0000256" key="2">
    <source>
        <dbReference type="ARBA" id="ARBA00022448"/>
    </source>
</evidence>
<dbReference type="Pfam" id="PF00528">
    <property type="entry name" value="BPD_transp_1"/>
    <property type="match status" value="1"/>
</dbReference>
<dbReference type="InterPro" id="IPR000515">
    <property type="entry name" value="MetI-like"/>
</dbReference>
<evidence type="ECO:0000256" key="1">
    <source>
        <dbReference type="ARBA" id="ARBA00004651"/>
    </source>
</evidence>
<keyword evidence="6 7" id="KW-0472">Membrane</keyword>
<dbReference type="PANTHER" id="PTHR43163">
    <property type="entry name" value="DIPEPTIDE TRANSPORT SYSTEM PERMEASE PROTEIN DPPB-RELATED"/>
    <property type="match status" value="1"/>
</dbReference>